<dbReference type="Gene3D" id="2.60.120.920">
    <property type="match status" value="1"/>
</dbReference>
<comment type="caution">
    <text evidence="3">The sequence shown here is derived from an EMBL/GenBank/DDBJ whole genome shotgun (WGS) entry which is preliminary data.</text>
</comment>
<evidence type="ECO:0000313" key="3">
    <source>
        <dbReference type="EMBL" id="KAL1267788.1"/>
    </source>
</evidence>
<evidence type="ECO:0000259" key="2">
    <source>
        <dbReference type="Pfam" id="PF13765"/>
    </source>
</evidence>
<keyword evidence="4" id="KW-1185">Reference proteome</keyword>
<feature type="coiled-coil region" evidence="1">
    <location>
        <begin position="502"/>
        <end position="543"/>
    </location>
</feature>
<dbReference type="Proteomes" id="UP001558613">
    <property type="component" value="Unassembled WGS sequence"/>
</dbReference>
<proteinExistence type="predicted"/>
<gene>
    <name evidence="3" type="ORF">QQF64_033151</name>
</gene>
<dbReference type="InterPro" id="IPR006574">
    <property type="entry name" value="PRY"/>
</dbReference>
<dbReference type="InterPro" id="IPR043136">
    <property type="entry name" value="B30.2/SPRY_sf"/>
</dbReference>
<feature type="coiled-coil region" evidence="1">
    <location>
        <begin position="260"/>
        <end position="294"/>
    </location>
</feature>
<dbReference type="EMBL" id="JAYMGO010000009">
    <property type="protein sequence ID" value="KAL1267788.1"/>
    <property type="molecule type" value="Genomic_DNA"/>
</dbReference>
<dbReference type="InterPro" id="IPR050143">
    <property type="entry name" value="TRIM/RBCC"/>
</dbReference>
<keyword evidence="1" id="KW-0175">Coiled coil</keyword>
<dbReference type="Pfam" id="PF13765">
    <property type="entry name" value="PRY"/>
    <property type="match status" value="1"/>
</dbReference>
<dbReference type="PANTHER" id="PTHR24103">
    <property type="entry name" value="E3 UBIQUITIN-PROTEIN LIGASE TRIM"/>
    <property type="match status" value="1"/>
</dbReference>
<reference evidence="3 4" key="1">
    <citation type="submission" date="2023-09" db="EMBL/GenBank/DDBJ databases">
        <authorList>
            <person name="Wang M."/>
        </authorList>
    </citation>
    <scope>NUCLEOTIDE SEQUENCE [LARGE SCALE GENOMIC DNA]</scope>
    <source>
        <strain evidence="3">GT-2023</strain>
        <tissue evidence="3">Liver</tissue>
    </source>
</reference>
<sequence>MQKTVEYTPVTFDPNIAHCNLVVSDDLTSVRVPRVRTREGEETRALCERRRATWLARLNRTTVSDGRRVCSDHFIQGKPSYLHDETNPDWAPSLKLEVFKDPHSQSKLRRYQRAKKRRALKNVGNDVKAEPLPEAVSVTQVTEQPCISTEESEIKASATWDSETCMNLKHECQTVPCDANTECQSFTYTDTNEAKENIKTQLKPIWEKLRVLQEFQQTLHQTEAHIKVQAKCTEQQIKENFVQLYQFLSNEEALMIKALREEEEQKSRIVRKKIEKMRKEMLSLSATITAIEEEIKAADAVFQQNYDATLKRVSQCKPSDPEDISGVLINVPKYLSNLKFTVLEKMQKTVEYTPVTFDPNTAHCNLVVSDDLTSVRYDRVSKDAERIKWLIKDTWRKMREKRCAESTPSLEVKRRREVMDTAANDDDKNTTFTSLQFTDSAAAKEKLKTALKPLQVKLRIFQEFQKTSLHTGEHINFQVQYTEGRIKEEFVKLRQSLCNEEAARKKALREEEEQKSQILREKIEKMSKEMSSLSATITAIEEEITAEDAIFLQNYDATLKRISQCKPSDPEDISGVLINVPKHLSNLKFTVLQKMQKTVKYTPVTFNPNTAHCNLVVSDDLTSRALTLVLIAGTLRSETVQAGSSE</sequence>
<organism evidence="3 4">
    <name type="scientific">Cirrhinus molitorella</name>
    <name type="common">mud carp</name>
    <dbReference type="NCBI Taxonomy" id="172907"/>
    <lineage>
        <taxon>Eukaryota</taxon>
        <taxon>Metazoa</taxon>
        <taxon>Chordata</taxon>
        <taxon>Craniata</taxon>
        <taxon>Vertebrata</taxon>
        <taxon>Euteleostomi</taxon>
        <taxon>Actinopterygii</taxon>
        <taxon>Neopterygii</taxon>
        <taxon>Teleostei</taxon>
        <taxon>Ostariophysi</taxon>
        <taxon>Cypriniformes</taxon>
        <taxon>Cyprinidae</taxon>
        <taxon>Labeoninae</taxon>
        <taxon>Labeonini</taxon>
        <taxon>Cirrhinus</taxon>
    </lineage>
</organism>
<feature type="domain" description="SPRY-associated" evidence="2">
    <location>
        <begin position="355"/>
        <end position="381"/>
    </location>
</feature>
<evidence type="ECO:0000313" key="4">
    <source>
        <dbReference type="Proteomes" id="UP001558613"/>
    </source>
</evidence>
<dbReference type="SUPFAM" id="SSF49899">
    <property type="entry name" value="Concanavalin A-like lectins/glucanases"/>
    <property type="match status" value="1"/>
</dbReference>
<protein>
    <recommendedName>
        <fullName evidence="2">SPRY-associated domain-containing protein</fullName>
    </recommendedName>
</protein>
<accession>A0ABR3MT30</accession>
<dbReference type="InterPro" id="IPR013320">
    <property type="entry name" value="ConA-like_dom_sf"/>
</dbReference>
<name>A0ABR3MT30_9TELE</name>
<evidence type="ECO:0000256" key="1">
    <source>
        <dbReference type="SAM" id="Coils"/>
    </source>
</evidence>